<dbReference type="EMBL" id="JBIYEW010000001">
    <property type="protein sequence ID" value="MFK4637115.1"/>
    <property type="molecule type" value="Genomic_DNA"/>
</dbReference>
<feature type="transmembrane region" description="Helical" evidence="1">
    <location>
        <begin position="79"/>
        <end position="104"/>
    </location>
</feature>
<evidence type="ECO:0008006" key="4">
    <source>
        <dbReference type="Google" id="ProtNLM"/>
    </source>
</evidence>
<dbReference type="RefSeq" id="WP_404593110.1">
    <property type="nucleotide sequence ID" value="NZ_JBIYEW010000001.1"/>
</dbReference>
<keyword evidence="1" id="KW-1133">Transmembrane helix</keyword>
<accession>A0ABW8N382</accession>
<evidence type="ECO:0000313" key="3">
    <source>
        <dbReference type="Proteomes" id="UP001620520"/>
    </source>
</evidence>
<reference evidence="2 3" key="1">
    <citation type="submission" date="2024-10" db="EMBL/GenBank/DDBJ databases">
        <title>Novel secondary metabolite-producing bacteria for plant disease control.</title>
        <authorList>
            <person name="Chevrette M."/>
        </authorList>
    </citation>
    <scope>NUCLEOTIDE SEQUENCE [LARGE SCALE GENOMIC DNA]</scope>
    <source>
        <strain evidence="2 3">J30 TE3557</strain>
    </source>
</reference>
<comment type="caution">
    <text evidence="2">The sequence shown here is derived from an EMBL/GenBank/DDBJ whole genome shotgun (WGS) entry which is preliminary data.</text>
</comment>
<gene>
    <name evidence="2" type="ORF">ABIA52_000004</name>
</gene>
<proteinExistence type="predicted"/>
<name>A0ABW8N382_9MICC</name>
<keyword evidence="1" id="KW-0812">Transmembrane</keyword>
<feature type="transmembrane region" description="Helical" evidence="1">
    <location>
        <begin position="39"/>
        <end position="58"/>
    </location>
</feature>
<dbReference type="Proteomes" id="UP001620520">
    <property type="component" value="Unassembled WGS sequence"/>
</dbReference>
<evidence type="ECO:0000313" key="2">
    <source>
        <dbReference type="EMBL" id="MFK4637115.1"/>
    </source>
</evidence>
<keyword evidence="1" id="KW-0472">Membrane</keyword>
<keyword evidence="3" id="KW-1185">Reference proteome</keyword>
<evidence type="ECO:0000256" key="1">
    <source>
        <dbReference type="SAM" id="Phobius"/>
    </source>
</evidence>
<protein>
    <recommendedName>
        <fullName evidence="4">Integral membrane protein</fullName>
    </recommendedName>
</protein>
<sequence length="108" mass="10649">MHFEVLNIAADIMAAVPNAPSIPNPTPEQPPGGAGFLKILGWAAWVVFGLAVVGLLVVAGKMMIDNKAGHGGGQHAQSLMIVLTGCIIAAVASGIVGAVVTAAAGGLV</sequence>
<organism evidence="2 3">
    <name type="scientific">Paenarthrobacter histidinolovorans</name>
    <dbReference type="NCBI Taxonomy" id="43664"/>
    <lineage>
        <taxon>Bacteria</taxon>
        <taxon>Bacillati</taxon>
        <taxon>Actinomycetota</taxon>
        <taxon>Actinomycetes</taxon>
        <taxon>Micrococcales</taxon>
        <taxon>Micrococcaceae</taxon>
        <taxon>Paenarthrobacter</taxon>
    </lineage>
</organism>